<dbReference type="InterPro" id="IPR036894">
    <property type="entry name" value="YbaB-like_sf"/>
</dbReference>
<accession>A0A6F8YQ97</accession>
<sequence length="108" mass="11116">MSTPPAGPQPSVDELTAGIQRVLAGTYRGRDPAGLALATVDGEGLVVDVRLAPTVARYGTRAVEDAIRQAVTAAQRSIVDAFEALTAGPRPEPPSMLDNVPPAGEEPS</sequence>
<dbReference type="RefSeq" id="WP_173159672.1">
    <property type="nucleotide sequence ID" value="NZ_AP022871.1"/>
</dbReference>
<evidence type="ECO:0000313" key="3">
    <source>
        <dbReference type="Proteomes" id="UP000503011"/>
    </source>
</evidence>
<dbReference type="AlphaFoldDB" id="A0A6F8YQ97"/>
<dbReference type="SUPFAM" id="SSF82607">
    <property type="entry name" value="YbaB-like"/>
    <property type="match status" value="1"/>
</dbReference>
<reference evidence="2 3" key="2">
    <citation type="submission" date="2020-03" db="EMBL/GenBank/DDBJ databases">
        <authorList>
            <person name="Ichikawa N."/>
            <person name="Kimura A."/>
            <person name="Kitahashi Y."/>
            <person name="Uohara A."/>
        </authorList>
    </citation>
    <scope>NUCLEOTIDE SEQUENCE [LARGE SCALE GENOMIC DNA]</scope>
    <source>
        <strain evidence="2 3">NBRC 105367</strain>
    </source>
</reference>
<evidence type="ECO:0000313" key="2">
    <source>
        <dbReference type="EMBL" id="BCB88310.1"/>
    </source>
</evidence>
<proteinExistence type="predicted"/>
<keyword evidence="3" id="KW-1185">Reference proteome</keyword>
<gene>
    <name evidence="2" type="ORF">Psuf_056230</name>
</gene>
<evidence type="ECO:0000256" key="1">
    <source>
        <dbReference type="SAM" id="MobiDB-lite"/>
    </source>
</evidence>
<dbReference type="EMBL" id="AP022871">
    <property type="protein sequence ID" value="BCB88310.1"/>
    <property type="molecule type" value="Genomic_DNA"/>
</dbReference>
<name>A0A6F8YQ97_9ACTN</name>
<dbReference type="Gene3D" id="3.30.1310.10">
    <property type="entry name" value="Nucleoid-associated protein YbaB-like domain"/>
    <property type="match status" value="1"/>
</dbReference>
<organism evidence="2 3">
    <name type="scientific">Phytohabitans suffuscus</name>
    <dbReference type="NCBI Taxonomy" id="624315"/>
    <lineage>
        <taxon>Bacteria</taxon>
        <taxon>Bacillati</taxon>
        <taxon>Actinomycetota</taxon>
        <taxon>Actinomycetes</taxon>
        <taxon>Micromonosporales</taxon>
        <taxon>Micromonosporaceae</taxon>
    </lineage>
</organism>
<dbReference type="KEGG" id="psuu:Psuf_056230"/>
<dbReference type="Proteomes" id="UP000503011">
    <property type="component" value="Chromosome"/>
</dbReference>
<feature type="region of interest" description="Disordered" evidence="1">
    <location>
        <begin position="85"/>
        <end position="108"/>
    </location>
</feature>
<reference evidence="2 3" key="1">
    <citation type="submission" date="2020-03" db="EMBL/GenBank/DDBJ databases">
        <title>Whole genome shotgun sequence of Phytohabitans suffuscus NBRC 105367.</title>
        <authorList>
            <person name="Komaki H."/>
            <person name="Tamura T."/>
        </authorList>
    </citation>
    <scope>NUCLEOTIDE SEQUENCE [LARGE SCALE GENOMIC DNA]</scope>
    <source>
        <strain evidence="2 3">NBRC 105367</strain>
    </source>
</reference>
<protein>
    <submittedName>
        <fullName evidence="2">Uncharacterized protein</fullName>
    </submittedName>
</protein>